<dbReference type="OrthoDB" id="1895122at2759"/>
<dbReference type="PANTHER" id="PTHR31973">
    <property type="entry name" value="POLYPROTEIN, PUTATIVE-RELATED"/>
    <property type="match status" value="1"/>
</dbReference>
<reference evidence="3 4" key="1">
    <citation type="submission" date="2020-10" db="EMBL/GenBank/DDBJ databases">
        <title>The Coptis chinensis genome and diversification of protoberbering-type alkaloids.</title>
        <authorList>
            <person name="Wang B."/>
            <person name="Shu S."/>
            <person name="Song C."/>
            <person name="Liu Y."/>
        </authorList>
    </citation>
    <scope>NUCLEOTIDE SEQUENCE [LARGE SCALE GENOMIC DNA]</scope>
    <source>
        <strain evidence="3">HL-2020</strain>
        <tissue evidence="3">Leaf</tissue>
    </source>
</reference>
<evidence type="ECO:0000259" key="2">
    <source>
        <dbReference type="Pfam" id="PF10551"/>
    </source>
</evidence>
<organism evidence="3 4">
    <name type="scientific">Coptis chinensis</name>
    <dbReference type="NCBI Taxonomy" id="261450"/>
    <lineage>
        <taxon>Eukaryota</taxon>
        <taxon>Viridiplantae</taxon>
        <taxon>Streptophyta</taxon>
        <taxon>Embryophyta</taxon>
        <taxon>Tracheophyta</taxon>
        <taxon>Spermatophyta</taxon>
        <taxon>Magnoliopsida</taxon>
        <taxon>Ranunculales</taxon>
        <taxon>Ranunculaceae</taxon>
        <taxon>Coptidoideae</taxon>
        <taxon>Coptis</taxon>
    </lineage>
</organism>
<dbReference type="Pfam" id="PF10551">
    <property type="entry name" value="MULE"/>
    <property type="match status" value="1"/>
</dbReference>
<keyword evidence="4" id="KW-1185">Reference proteome</keyword>
<comment type="caution">
    <text evidence="3">The sequence shown here is derived from an EMBL/GenBank/DDBJ whole genome shotgun (WGS) entry which is preliminary data.</text>
</comment>
<evidence type="ECO:0000313" key="4">
    <source>
        <dbReference type="Proteomes" id="UP000631114"/>
    </source>
</evidence>
<dbReference type="EMBL" id="JADFTS010000006">
    <property type="protein sequence ID" value="KAF9603396.1"/>
    <property type="molecule type" value="Genomic_DNA"/>
</dbReference>
<gene>
    <name evidence="3" type="ORF">IFM89_035842</name>
</gene>
<dbReference type="InterPro" id="IPR018289">
    <property type="entry name" value="MULE_transposase_dom"/>
</dbReference>
<accession>A0A835HR81</accession>
<evidence type="ECO:0000313" key="3">
    <source>
        <dbReference type="EMBL" id="KAF9603396.1"/>
    </source>
</evidence>
<dbReference type="AlphaFoldDB" id="A0A835HR81"/>
<feature type="region of interest" description="Disordered" evidence="1">
    <location>
        <begin position="246"/>
        <end position="277"/>
    </location>
</feature>
<evidence type="ECO:0000256" key="1">
    <source>
        <dbReference type="SAM" id="MobiDB-lite"/>
    </source>
</evidence>
<dbReference type="Proteomes" id="UP000631114">
    <property type="component" value="Unassembled WGS sequence"/>
</dbReference>
<protein>
    <recommendedName>
        <fullName evidence="2">MULE transposase domain-containing protein</fullName>
    </recommendedName>
</protein>
<proteinExistence type="predicted"/>
<name>A0A835HR81_9MAGN</name>
<feature type="compositionally biased region" description="Acidic residues" evidence="1">
    <location>
        <begin position="251"/>
        <end position="273"/>
    </location>
</feature>
<feature type="domain" description="MULE transposase" evidence="2">
    <location>
        <begin position="521"/>
        <end position="569"/>
    </location>
</feature>
<sequence length="577" mass="63627">MEVLVFDEVENKIIMFIGNNRPDEKGHFICKFGGSVRTLDSGVVAYACTIEDENDFIEMMDVHGRKTVGEGTLLIFRQENEDMMEEDVPHSCSSPIYENMIREDIYEPSQLHETEFGKPSVMPDTGLVGGVIANNDYAESFQLPVTKEVDVSIVGSQTLETQFLEASRVPDTYGGETLETQFLEASRVPDTYGVSLGESSLTLGNFTSLIQQVVNWRNTDVGRSRSNWEGTNWDELMESSSWHEDIGLLAGDDDPSDYESSDDELNDSDEPIDESGGVDCESVKIDVVGETSVRPETEGIYGGSLDISGVAKTVLVQSSCIGTNESELLNVKATTFNVEKLPRTLKLIIPDIPTDRVIVTGLGSKRAPLELHNDSEGEGHVSMDVADKDDVMDSDCMLEDDGIVYGDEFSGSDSPVCVIACFRMAGVVYGVESCCHAEEVNGVDGVSAAGVENSGGHAEKIQGSFGQSYQLLNNYSKELRKVDRFNFIELQRVGNTDCFKCYFWSYGITVRSFRHTCRPHIEIDGTHLRGRSRGCLISAIVVDGDNHVFPVSFGLVSGEDNENYDWFLRCLGDQVVW</sequence>
<dbReference type="PANTHER" id="PTHR31973:SF187">
    <property type="entry name" value="MUTATOR TRANSPOSASE MUDRA PROTEIN"/>
    <property type="match status" value="1"/>
</dbReference>